<accession>A0A553P5K9</accession>
<organism evidence="2 3">
    <name type="scientific">Tigriopus californicus</name>
    <name type="common">Marine copepod</name>
    <dbReference type="NCBI Taxonomy" id="6832"/>
    <lineage>
        <taxon>Eukaryota</taxon>
        <taxon>Metazoa</taxon>
        <taxon>Ecdysozoa</taxon>
        <taxon>Arthropoda</taxon>
        <taxon>Crustacea</taxon>
        <taxon>Multicrustacea</taxon>
        <taxon>Hexanauplia</taxon>
        <taxon>Copepoda</taxon>
        <taxon>Harpacticoida</taxon>
        <taxon>Harpacticidae</taxon>
        <taxon>Tigriopus</taxon>
    </lineage>
</organism>
<reference evidence="2 3" key="1">
    <citation type="journal article" date="2018" name="Nat. Ecol. Evol.">
        <title>Genomic signatures of mitonuclear coevolution across populations of Tigriopus californicus.</title>
        <authorList>
            <person name="Barreto F.S."/>
            <person name="Watson E.T."/>
            <person name="Lima T.G."/>
            <person name="Willett C.S."/>
            <person name="Edmands S."/>
            <person name="Li W."/>
            <person name="Burton R.S."/>
        </authorList>
    </citation>
    <scope>NUCLEOTIDE SEQUENCE [LARGE SCALE GENOMIC DNA]</scope>
    <source>
        <strain evidence="2 3">San Diego</strain>
    </source>
</reference>
<comment type="caution">
    <text evidence="2">The sequence shown here is derived from an EMBL/GenBank/DDBJ whole genome shotgun (WGS) entry which is preliminary data.</text>
</comment>
<protein>
    <submittedName>
        <fullName evidence="2">Uncharacterized protein</fullName>
    </submittedName>
</protein>
<proteinExistence type="predicted"/>
<dbReference type="EMBL" id="VCGU01000007">
    <property type="protein sequence ID" value="TRY72976.1"/>
    <property type="molecule type" value="Genomic_DNA"/>
</dbReference>
<feature type="region of interest" description="Disordered" evidence="1">
    <location>
        <begin position="182"/>
        <end position="202"/>
    </location>
</feature>
<keyword evidence="3" id="KW-1185">Reference proteome</keyword>
<gene>
    <name evidence="2" type="ORF">TCAL_15695</name>
</gene>
<name>A0A553P5K9_TIGCA</name>
<evidence type="ECO:0000313" key="2">
    <source>
        <dbReference type="EMBL" id="TRY72976.1"/>
    </source>
</evidence>
<dbReference type="Proteomes" id="UP000318571">
    <property type="component" value="Chromosome 3"/>
</dbReference>
<evidence type="ECO:0000313" key="3">
    <source>
        <dbReference type="Proteomes" id="UP000318571"/>
    </source>
</evidence>
<feature type="compositionally biased region" description="Basic residues" evidence="1">
    <location>
        <begin position="189"/>
        <end position="202"/>
    </location>
</feature>
<dbReference type="AlphaFoldDB" id="A0A553P5K9"/>
<evidence type="ECO:0000256" key="1">
    <source>
        <dbReference type="SAM" id="MobiDB-lite"/>
    </source>
</evidence>
<sequence length="202" mass="23938">MFNPRVMDINSRTRCSRPNKRYELLEGQWEHKRYLQHQQRLRRTKSMVDIERPKSSLYTHVQVRGHPGLSKDTICKKNFAVCVVKAFRHFNLGSVFFFKLKAKKQQKLAERNAEVMNENLILLRHLAEIATSKRVDDGFDTKKIHWQDYMGTIIAMRRQQVQWLKSKLEDNLANIKLEEKADRVEGTKSAKKKRRAETKKSI</sequence>